<evidence type="ECO:0000313" key="5">
    <source>
        <dbReference type="EMBL" id="AQK43338.1"/>
    </source>
</evidence>
<dbReference type="eggNOG" id="KOG1184">
    <property type="taxonomic scope" value="Eukaryota"/>
</dbReference>
<reference evidence="5" key="1">
    <citation type="submission" date="2015-12" db="EMBL/GenBank/DDBJ databases">
        <title>Update maize B73 reference genome by single molecule sequencing technologies.</title>
        <authorList>
            <consortium name="Maize Genome Sequencing Project"/>
            <person name="Ware D."/>
        </authorList>
    </citation>
    <scope>NUCLEOTIDE SEQUENCE</scope>
    <source>
        <tissue evidence="5">Seedling</tissue>
    </source>
</reference>
<dbReference type="InterPro" id="IPR011990">
    <property type="entry name" value="TPR-like_helical_dom_sf"/>
</dbReference>
<evidence type="ECO:0000256" key="1">
    <source>
        <dbReference type="ARBA" id="ARBA00007626"/>
    </source>
</evidence>
<feature type="repeat" description="PPR" evidence="4">
    <location>
        <begin position="294"/>
        <end position="324"/>
    </location>
</feature>
<dbReference type="AlphaFoldDB" id="A0A1D6J5Y8"/>
<dbReference type="PANTHER" id="PTHR47447:SF12">
    <property type="entry name" value="PENTATRICOPEPTIDE REPEAT-CONTAINING PROTEIN ATP4 HOMOLOG, CHLOROPLASTIC"/>
    <property type="match status" value="1"/>
</dbReference>
<dbReference type="STRING" id="4577.A0A1D6J5Y8"/>
<dbReference type="Pfam" id="PF13812">
    <property type="entry name" value="PPR_3"/>
    <property type="match status" value="2"/>
</dbReference>
<organism evidence="5">
    <name type="scientific">Zea mays</name>
    <name type="common">Maize</name>
    <dbReference type="NCBI Taxonomy" id="4577"/>
    <lineage>
        <taxon>Eukaryota</taxon>
        <taxon>Viridiplantae</taxon>
        <taxon>Streptophyta</taxon>
        <taxon>Embryophyta</taxon>
        <taxon>Tracheophyta</taxon>
        <taxon>Spermatophyta</taxon>
        <taxon>Magnoliopsida</taxon>
        <taxon>Liliopsida</taxon>
        <taxon>Poales</taxon>
        <taxon>Poaceae</taxon>
        <taxon>PACMAD clade</taxon>
        <taxon>Panicoideae</taxon>
        <taxon>Andropogonodae</taxon>
        <taxon>Andropogoneae</taxon>
        <taxon>Tripsacinae</taxon>
        <taxon>Zea</taxon>
    </lineage>
</organism>
<dbReference type="NCBIfam" id="TIGR00756">
    <property type="entry name" value="PPR"/>
    <property type="match status" value="2"/>
</dbReference>
<evidence type="ECO:0000256" key="4">
    <source>
        <dbReference type="PROSITE-ProRule" id="PRU00708"/>
    </source>
</evidence>
<dbReference type="PROSITE" id="PS51375">
    <property type="entry name" value="PPR"/>
    <property type="match status" value="2"/>
</dbReference>
<name>A0A1D6J5Y8_MAIZE</name>
<proteinExistence type="inferred from homology"/>
<evidence type="ECO:0000256" key="3">
    <source>
        <dbReference type="ARBA" id="ARBA00022946"/>
    </source>
</evidence>
<accession>A0A1D6J5Y8</accession>
<dbReference type="SMR" id="A0A1D6J5Y8"/>
<dbReference type="EMBL" id="CM000786">
    <property type="protein sequence ID" value="AQK43338.1"/>
    <property type="molecule type" value="Genomic_DNA"/>
</dbReference>
<dbReference type="InterPro" id="IPR002885">
    <property type="entry name" value="PPR_rpt"/>
</dbReference>
<dbReference type="Pfam" id="PF01535">
    <property type="entry name" value="PPR"/>
    <property type="match status" value="1"/>
</dbReference>
<dbReference type="Pfam" id="PF13041">
    <property type="entry name" value="PPR_2"/>
    <property type="match status" value="1"/>
</dbReference>
<dbReference type="eggNOG" id="KOG4197">
    <property type="taxonomic scope" value="Eukaryota"/>
</dbReference>
<comment type="similarity">
    <text evidence="1">Belongs to the PPR family. P subfamily.</text>
</comment>
<dbReference type="PaxDb" id="4577-GRMZM2G002863_P01"/>
<gene>
    <name evidence="5" type="ORF">ZEAMMB73_Zm00001d025264</name>
</gene>
<sequence>MLRVRGMRVADTRTRAGLGRRARLASAAAVLNACDPDEAAIEAGLQSALPEPPSEQDAVIVLNMAIATRPEIVVLARRWFLGNAEVQKKVILYNVELKLLRKKQHWCETEAPWAKMLRHGMQPDNTIFSTINSCACAYGLLSKVVKWFDKMSGFGCSPDWLTYSAVIDTYDHTGNFEAALRRARAEKWQLDPVLCCTVNEVHSTSGNFNRALNLFKEMKATGVNPNLVMCNTRLYVMGHALQPWVVKSIHREMIDKQVQHNKVTYCCLLHAYTRAHYDEDAMAVYRLMKDEAMDVMLYNMLLSRYVDIGYVDEAEEIFRDMKASMDDRSKPDKWSYSSMLRQYSSTANVLGVEGILNEMVEELGKL</sequence>
<dbReference type="PANTHER" id="PTHR47447">
    <property type="entry name" value="OS03G0856100 PROTEIN"/>
    <property type="match status" value="1"/>
</dbReference>
<evidence type="ECO:0000256" key="2">
    <source>
        <dbReference type="ARBA" id="ARBA00022737"/>
    </source>
</evidence>
<dbReference type="ExpressionAtlas" id="A0A1D6J5Y8">
    <property type="expression patterns" value="baseline and differential"/>
</dbReference>
<dbReference type="InParanoid" id="A0A1D6J5Y8"/>
<keyword evidence="2" id="KW-0677">Repeat</keyword>
<dbReference type="FunFam" id="1.25.40.10:FF:002553">
    <property type="entry name" value="Pentatricopeptide repeat-containing protein ATP4, chloroplastic"/>
    <property type="match status" value="1"/>
</dbReference>
<dbReference type="Gene3D" id="1.25.40.10">
    <property type="entry name" value="Tetratricopeptide repeat domain"/>
    <property type="match status" value="2"/>
</dbReference>
<dbReference type="OMA" id="TINSCAC"/>
<keyword evidence="3" id="KW-0809">Transit peptide</keyword>
<protein>
    <submittedName>
        <fullName evidence="5">Pentatricopeptide repeat-containing protein chloroplastic</fullName>
    </submittedName>
</protein>
<feature type="repeat" description="PPR" evidence="4">
    <location>
        <begin position="191"/>
        <end position="225"/>
    </location>
</feature>